<protein>
    <submittedName>
        <fullName evidence="1">Uncharacterized protein</fullName>
    </submittedName>
</protein>
<reference evidence="1" key="2">
    <citation type="submission" date="2020-09" db="EMBL/GenBank/DDBJ databases">
        <authorList>
            <person name="Sun Q."/>
            <person name="Kim S."/>
        </authorList>
    </citation>
    <scope>NUCLEOTIDE SEQUENCE</scope>
    <source>
        <strain evidence="1">KCTC 12711</strain>
    </source>
</reference>
<evidence type="ECO:0000313" key="1">
    <source>
        <dbReference type="EMBL" id="GHA01354.1"/>
    </source>
</evidence>
<dbReference type="Proteomes" id="UP000614811">
    <property type="component" value="Unassembled WGS sequence"/>
</dbReference>
<dbReference type="Pfam" id="PF09952">
    <property type="entry name" value="AbiEi_2"/>
    <property type="match status" value="1"/>
</dbReference>
<name>A0A918RL62_9GAMM</name>
<dbReference type="InterPro" id="IPR019238">
    <property type="entry name" value="AbiEi_2"/>
</dbReference>
<sequence length="346" mass="39058">MFESCYIYAMNTRTITVKALNQLQFHTGLVAQVSQTDASVGGALIQFDNSNARLLAELREWATSGGTRNLIQELSQETRSGYDKLLICDYISDEEGARLRAANVNYLDNVGNAYLDIPPIYVLIQGKKPKERFDADRGSKLFTETGLKVILALLADGNLLNASYRSIADHASVSMGTIGWVLRELKNQGFIRSHGNQYRWLDRELLLRKWVDAFPDLKQKHLLGSYYCRHADWWKSIDLGRYEAVLGGELALAGAFPGFQPASGEIYVGRFKRDKLVRELKLSDVASAKSAQCVRVDVYSRFWGQMSDTNLFSQYAHPLINYASLMETWDPDVRKLATELVSDYLT</sequence>
<proteinExistence type="predicted"/>
<evidence type="ECO:0000313" key="2">
    <source>
        <dbReference type="Proteomes" id="UP000614811"/>
    </source>
</evidence>
<reference evidence="1" key="1">
    <citation type="journal article" date="2014" name="Int. J. Syst. Evol. Microbiol.">
        <title>Complete genome sequence of Corynebacterium casei LMG S-19264T (=DSM 44701T), isolated from a smear-ripened cheese.</title>
        <authorList>
            <consortium name="US DOE Joint Genome Institute (JGI-PGF)"/>
            <person name="Walter F."/>
            <person name="Albersmeier A."/>
            <person name="Kalinowski J."/>
            <person name="Ruckert C."/>
        </authorList>
    </citation>
    <scope>NUCLEOTIDE SEQUENCE</scope>
    <source>
        <strain evidence="1">KCTC 12711</strain>
    </source>
</reference>
<dbReference type="AlphaFoldDB" id="A0A918RL62"/>
<keyword evidence="2" id="KW-1185">Reference proteome</keyword>
<dbReference type="InterPro" id="IPR036390">
    <property type="entry name" value="WH_DNA-bd_sf"/>
</dbReference>
<comment type="caution">
    <text evidence="1">The sequence shown here is derived from an EMBL/GenBank/DDBJ whole genome shotgun (WGS) entry which is preliminary data.</text>
</comment>
<dbReference type="EMBL" id="BMXA01000001">
    <property type="protein sequence ID" value="GHA01354.1"/>
    <property type="molecule type" value="Genomic_DNA"/>
</dbReference>
<accession>A0A918RL62</accession>
<gene>
    <name evidence="1" type="ORF">GCM10008090_08110</name>
</gene>
<dbReference type="SUPFAM" id="SSF46785">
    <property type="entry name" value="Winged helix' DNA-binding domain"/>
    <property type="match status" value="1"/>
</dbReference>
<organism evidence="1 2">
    <name type="scientific">Arenicella chitinivorans</name>
    <dbReference type="NCBI Taxonomy" id="1329800"/>
    <lineage>
        <taxon>Bacteria</taxon>
        <taxon>Pseudomonadati</taxon>
        <taxon>Pseudomonadota</taxon>
        <taxon>Gammaproteobacteria</taxon>
        <taxon>Arenicellales</taxon>
        <taxon>Arenicellaceae</taxon>
        <taxon>Arenicella</taxon>
    </lineage>
</organism>